<name>A0A516KV03_9CAUD</name>
<reference evidence="1 2" key="1">
    <citation type="submission" date="2019-06" db="EMBL/GenBank/DDBJ databases">
        <authorList>
            <person name="Austin C.R."/>
            <person name="Baumgardner C.A."/>
            <person name="Baysinger H.J."/>
            <person name="David A.M."/>
            <person name="Folse N.B."/>
            <person name="Gammon C.A."/>
            <person name="Garcia V.M."/>
            <person name="Gobble C.S."/>
            <person name="Herold B.N."/>
            <person name="Huamancondor M.S."/>
            <person name="Matheson G.R."/>
            <person name="Mondragon I."/>
            <person name="Nemes S.A."/>
            <person name="Neri L.M."/>
            <person name="Renaud V.D."/>
            <person name="Rigsbee E.A."/>
            <person name="Rockette B.M."/>
            <person name="Santiago M.R."/>
            <person name="Savage M.D."/>
            <person name="Simpson J.M."/>
            <person name="Slentz J.N."/>
            <person name="Spencer B.G."/>
            <person name="White D.J."/>
            <person name="Yarboro C.B."/>
            <person name="Anderson E.L."/>
            <person name="Wallen J.R."/>
            <person name="Gainey M.D."/>
            <person name="Garlena R.A."/>
            <person name="Russell D.A."/>
            <person name="Pope W.H."/>
            <person name="Jacobs-Sera D."/>
            <person name="Hatfull G.F."/>
        </authorList>
    </citation>
    <scope>NUCLEOTIDE SEQUENCE [LARGE SCALE GENOMIC DNA]</scope>
</reference>
<evidence type="ECO:0000313" key="1">
    <source>
        <dbReference type="EMBL" id="QDP45519.1"/>
    </source>
</evidence>
<evidence type="ECO:0000313" key="2">
    <source>
        <dbReference type="Proteomes" id="UP000315280"/>
    </source>
</evidence>
<sequence length="303" mass="32601">MPYPELEGGEMPELCEWPISYAACGATPGNPDAEPPVAASTGCKALDALGDEEREAFELMAASMLWHWTDEIFGVCEVVARPCRSGCASASQWRSTFWGRGPYPWQGTADSGSWVPLLIAGQWYNMGCGCAGTCTCAEEGPNALRLPGPVVAVTEVKIDGAVIPPSEYQVLYNRLLVRIDGTPWPACQNLLADSSQEDTFEVTYTRGVEVPIGGQVAAGVLACELAKAACNDGTCQLPKRIQSLTRQGVTIGFTDDFRGLDDGRTGIWLIDSWTASVKTPRSFAGVRSPDVQRSRGGISTWRR</sequence>
<organism evidence="1 2">
    <name type="scientific">Microbacterium phage FuzzBuster</name>
    <dbReference type="NCBI Taxonomy" id="2590935"/>
    <lineage>
        <taxon>Viruses</taxon>
        <taxon>Duplodnaviria</taxon>
        <taxon>Heunggongvirae</taxon>
        <taxon>Uroviricota</taxon>
        <taxon>Caudoviricetes</taxon>
        <taxon>Hodgkinviridae</taxon>
        <taxon>Fuzzbustervirus</taxon>
        <taxon>Fuzzbustervirus fuzzbuster</taxon>
    </lineage>
</organism>
<accession>A0A516KV03</accession>
<dbReference type="Proteomes" id="UP000315280">
    <property type="component" value="Segment"/>
</dbReference>
<gene>
    <name evidence="1" type="primary">35</name>
    <name evidence="1" type="ORF">SEA_FUZZBUSTER_35</name>
</gene>
<proteinExistence type="predicted"/>
<keyword evidence="2" id="KW-1185">Reference proteome</keyword>
<protein>
    <submittedName>
        <fullName evidence="1">Head-to-tail adaptor</fullName>
    </submittedName>
</protein>
<dbReference type="EMBL" id="MN062720">
    <property type="protein sequence ID" value="QDP45519.1"/>
    <property type="molecule type" value="Genomic_DNA"/>
</dbReference>